<dbReference type="AlphaFoldDB" id="A0A6N2KVU4"/>
<protein>
    <submittedName>
        <fullName evidence="2">Uncharacterized protein</fullName>
    </submittedName>
</protein>
<dbReference type="EMBL" id="CAADRP010000517">
    <property type="protein sequence ID" value="VFU29222.1"/>
    <property type="molecule type" value="Genomic_DNA"/>
</dbReference>
<proteinExistence type="predicted"/>
<evidence type="ECO:0000313" key="2">
    <source>
        <dbReference type="EMBL" id="VFU29222.1"/>
    </source>
</evidence>
<feature type="region of interest" description="Disordered" evidence="1">
    <location>
        <begin position="1"/>
        <end position="23"/>
    </location>
</feature>
<reference evidence="2" key="1">
    <citation type="submission" date="2019-03" db="EMBL/GenBank/DDBJ databases">
        <authorList>
            <person name="Mank J."/>
            <person name="Almeida P."/>
        </authorList>
    </citation>
    <scope>NUCLEOTIDE SEQUENCE</scope>
    <source>
        <strain evidence="2">78183</strain>
    </source>
</reference>
<accession>A0A6N2KVU4</accession>
<sequence>MERTLRVGGDGPSTANDLSRHTSQSALSGTKGFLLPVVVALRRDSHPLLSFRSLLTVIQWYPLLTCLQNHSLPARSGLPGCLVKSSLGLGGGCEVIAGQAPWGRYEWEGQERTTNNAIQCRHRKPSREEAIRGSIARPVPPKPEEYLHPRSDWTYRVIVKGKDLIVTFLAMGKIGLG</sequence>
<name>A0A6N2KVU4_SALVM</name>
<feature type="compositionally biased region" description="Polar residues" evidence="1">
    <location>
        <begin position="13"/>
        <end position="23"/>
    </location>
</feature>
<organism evidence="2">
    <name type="scientific">Salix viminalis</name>
    <name type="common">Common osier</name>
    <name type="synonym">Basket willow</name>
    <dbReference type="NCBI Taxonomy" id="40686"/>
    <lineage>
        <taxon>Eukaryota</taxon>
        <taxon>Viridiplantae</taxon>
        <taxon>Streptophyta</taxon>
        <taxon>Embryophyta</taxon>
        <taxon>Tracheophyta</taxon>
        <taxon>Spermatophyta</taxon>
        <taxon>Magnoliopsida</taxon>
        <taxon>eudicotyledons</taxon>
        <taxon>Gunneridae</taxon>
        <taxon>Pentapetalae</taxon>
        <taxon>rosids</taxon>
        <taxon>fabids</taxon>
        <taxon>Malpighiales</taxon>
        <taxon>Salicaceae</taxon>
        <taxon>Saliceae</taxon>
        <taxon>Salix</taxon>
    </lineage>
</organism>
<gene>
    <name evidence="2" type="ORF">SVIM_LOCUS104531</name>
</gene>
<evidence type="ECO:0000256" key="1">
    <source>
        <dbReference type="SAM" id="MobiDB-lite"/>
    </source>
</evidence>